<evidence type="ECO:0000259" key="4">
    <source>
        <dbReference type="Pfam" id="PF10187"/>
    </source>
</evidence>
<dbReference type="EMBL" id="MU005775">
    <property type="protein sequence ID" value="KAF2706565.1"/>
    <property type="molecule type" value="Genomic_DNA"/>
</dbReference>
<reference evidence="5" key="1">
    <citation type="journal article" date="2020" name="Stud. Mycol.">
        <title>101 Dothideomycetes genomes: a test case for predicting lifestyles and emergence of pathogens.</title>
        <authorList>
            <person name="Haridas S."/>
            <person name="Albert R."/>
            <person name="Binder M."/>
            <person name="Bloem J."/>
            <person name="Labutti K."/>
            <person name="Salamov A."/>
            <person name="Andreopoulos B."/>
            <person name="Baker S."/>
            <person name="Barry K."/>
            <person name="Bills G."/>
            <person name="Bluhm B."/>
            <person name="Cannon C."/>
            <person name="Castanera R."/>
            <person name="Culley D."/>
            <person name="Daum C."/>
            <person name="Ezra D."/>
            <person name="Gonzalez J."/>
            <person name="Henrissat B."/>
            <person name="Kuo A."/>
            <person name="Liang C."/>
            <person name="Lipzen A."/>
            <person name="Lutzoni F."/>
            <person name="Magnuson J."/>
            <person name="Mondo S."/>
            <person name="Nolan M."/>
            <person name="Ohm R."/>
            <person name="Pangilinan J."/>
            <person name="Park H.-J."/>
            <person name="Ramirez L."/>
            <person name="Alfaro M."/>
            <person name="Sun H."/>
            <person name="Tritt A."/>
            <person name="Yoshinaga Y."/>
            <person name="Zwiers L.-H."/>
            <person name="Turgeon B."/>
            <person name="Goodwin S."/>
            <person name="Spatafora J."/>
            <person name="Crous P."/>
            <person name="Grigoriev I."/>
        </authorList>
    </citation>
    <scope>NUCLEOTIDE SEQUENCE</scope>
    <source>
        <strain evidence="5">CBS 279.74</strain>
    </source>
</reference>
<dbReference type="GO" id="GO:0005634">
    <property type="term" value="C:nucleus"/>
    <property type="evidence" value="ECO:0007669"/>
    <property type="project" value="UniProtKB-SubCell"/>
</dbReference>
<feature type="region of interest" description="Disordered" evidence="3">
    <location>
        <begin position="85"/>
        <end position="200"/>
    </location>
</feature>
<feature type="compositionally biased region" description="Polar residues" evidence="3">
    <location>
        <begin position="169"/>
        <end position="191"/>
    </location>
</feature>
<accession>A0A6G1K215</accession>
<gene>
    <name evidence="5" type="ORF">K504DRAFT_411853</name>
</gene>
<keyword evidence="6" id="KW-1185">Reference proteome</keyword>
<protein>
    <recommendedName>
        <fullName evidence="4">FAM192A/Fyv6 N-terminal domain-containing protein</fullName>
    </recommendedName>
</protein>
<evidence type="ECO:0000313" key="6">
    <source>
        <dbReference type="Proteomes" id="UP000799428"/>
    </source>
</evidence>
<keyword evidence="2" id="KW-0539">Nucleus</keyword>
<dbReference type="AlphaFoldDB" id="A0A6G1K215"/>
<organism evidence="5 6">
    <name type="scientific">Pleomassaria siparia CBS 279.74</name>
    <dbReference type="NCBI Taxonomy" id="1314801"/>
    <lineage>
        <taxon>Eukaryota</taxon>
        <taxon>Fungi</taxon>
        <taxon>Dikarya</taxon>
        <taxon>Ascomycota</taxon>
        <taxon>Pezizomycotina</taxon>
        <taxon>Dothideomycetes</taxon>
        <taxon>Pleosporomycetidae</taxon>
        <taxon>Pleosporales</taxon>
        <taxon>Pleomassariaceae</taxon>
        <taxon>Pleomassaria</taxon>
    </lineage>
</organism>
<dbReference type="Proteomes" id="UP000799428">
    <property type="component" value="Unassembled WGS sequence"/>
</dbReference>
<evidence type="ECO:0000256" key="1">
    <source>
        <dbReference type="ARBA" id="ARBA00004123"/>
    </source>
</evidence>
<evidence type="ECO:0000313" key="5">
    <source>
        <dbReference type="EMBL" id="KAF2706565.1"/>
    </source>
</evidence>
<dbReference type="PANTHER" id="PTHR13495">
    <property type="entry name" value="NEFA-INTERACTING NUCLEAR PROTEIN NIP30"/>
    <property type="match status" value="1"/>
</dbReference>
<sequence length="224" mass="24586">MSSGFVSAGVIEIERDTEWKNAQSELEEKRRLKAAEQEKFGASGQSLFEVLQANKVAKEEAFIEANRYKLHGLNDEELEHIESLEAAKRKEEETIRRDTLQQLDSFRRQQEAAEQKALEDGPQATEDAQWIATGRKRKKGPETGLLKGVKVKKAAVSVEDKAKGKENAQTDNQAKSTAGASPVTAPQTRSNAATKTTAVTVTKPVVISSNPLSLTLGYESSDED</sequence>
<feature type="compositionally biased region" description="Basic and acidic residues" evidence="3">
    <location>
        <begin position="158"/>
        <end position="168"/>
    </location>
</feature>
<feature type="compositionally biased region" description="Basic and acidic residues" evidence="3">
    <location>
        <begin position="85"/>
        <end position="119"/>
    </location>
</feature>
<feature type="non-terminal residue" evidence="5">
    <location>
        <position position="224"/>
    </location>
</feature>
<feature type="domain" description="FAM192A/Fyv6 N-terminal" evidence="4">
    <location>
        <begin position="5"/>
        <end position="107"/>
    </location>
</feature>
<dbReference type="InterPro" id="IPR039845">
    <property type="entry name" value="FAM192A"/>
</dbReference>
<dbReference type="PANTHER" id="PTHR13495:SF0">
    <property type="entry name" value="PSME3-INTERACTING PROTEIN"/>
    <property type="match status" value="1"/>
</dbReference>
<proteinExistence type="predicted"/>
<comment type="subcellular location">
    <subcellularLocation>
        <location evidence="1">Nucleus</location>
    </subcellularLocation>
</comment>
<name>A0A6G1K215_9PLEO</name>
<dbReference type="InterPro" id="IPR019331">
    <property type="entry name" value="FAM192A/Fyv6_N"/>
</dbReference>
<dbReference type="OrthoDB" id="75807at2759"/>
<evidence type="ECO:0000256" key="3">
    <source>
        <dbReference type="SAM" id="MobiDB-lite"/>
    </source>
</evidence>
<evidence type="ECO:0000256" key="2">
    <source>
        <dbReference type="ARBA" id="ARBA00023242"/>
    </source>
</evidence>
<dbReference type="Pfam" id="PF10187">
    <property type="entry name" value="FAM192A_Fyv6_N"/>
    <property type="match status" value="1"/>
</dbReference>